<dbReference type="Proteomes" id="UP000016424">
    <property type="component" value="Unassembled WGS sequence"/>
</dbReference>
<feature type="domain" description="Tetrapyrrole methylase" evidence="10">
    <location>
        <begin position="11"/>
        <end position="222"/>
    </location>
</feature>
<sequence>MHEGAETTMGKVYLVGAGPGDPELITVKGLKCIQQADVILYDRLINEELLSYAKPDAELIFCGKLPGFHAMQQETINHALVWHAKKGKTVVRLKGGDPFVFGRGGEEAEALAKHGIEFEIVPGITSAIAAAAYAGIPVTHRAFSSSVAFVTGHRRDGSRDEIKWESLAKGIDTIAIYMGVHHLPYICGQLMKYGKAPETPAAVIEWGTTTAQRTVTGTLATIAGIAAKENIQNPSMIMIGDVVRLRANIQWFEPLLASSAAAGATS</sequence>
<keyword evidence="4 9" id="KW-0489">Methyltransferase</keyword>
<dbReference type="InterPro" id="IPR050161">
    <property type="entry name" value="Siro_Cobalamin_biosynth"/>
</dbReference>
<dbReference type="FunFam" id="3.40.1010.10:FF:000001">
    <property type="entry name" value="Siroheme synthase"/>
    <property type="match status" value="1"/>
</dbReference>
<keyword evidence="6" id="KW-0949">S-adenosyl-L-methionine</keyword>
<protein>
    <recommendedName>
        <fullName evidence="3">Uroporphyrinogen-III C-methyltransferase</fullName>
        <ecNumber evidence="2">2.1.1.107</ecNumber>
    </recommendedName>
    <alternativeName>
        <fullName evidence="8">Uroporphyrinogen III methylase</fullName>
    </alternativeName>
</protein>
<evidence type="ECO:0000256" key="3">
    <source>
        <dbReference type="ARBA" id="ARBA00018323"/>
    </source>
</evidence>
<dbReference type="FunFam" id="3.30.950.10:FF:000001">
    <property type="entry name" value="Siroheme synthase"/>
    <property type="match status" value="1"/>
</dbReference>
<dbReference type="GO" id="GO:0004851">
    <property type="term" value="F:uroporphyrin-III C-methyltransferase activity"/>
    <property type="evidence" value="ECO:0007669"/>
    <property type="project" value="UniProtKB-EC"/>
</dbReference>
<evidence type="ECO:0000259" key="10">
    <source>
        <dbReference type="Pfam" id="PF00590"/>
    </source>
</evidence>
<dbReference type="EMBL" id="BASG01000038">
    <property type="protein sequence ID" value="GAD14748.1"/>
    <property type="molecule type" value="Genomic_DNA"/>
</dbReference>
<dbReference type="NCBIfam" id="TIGR01469">
    <property type="entry name" value="cobA_cysG_Cterm"/>
    <property type="match status" value="1"/>
</dbReference>
<dbReference type="PROSITE" id="PS00840">
    <property type="entry name" value="SUMT_2"/>
    <property type="match status" value="1"/>
</dbReference>
<dbReference type="InterPro" id="IPR000878">
    <property type="entry name" value="4pyrrol_Mease"/>
</dbReference>
<comment type="caution">
    <text evidence="11">The sequence shown here is derived from an EMBL/GenBank/DDBJ whole genome shotgun (WGS) entry which is preliminary data.</text>
</comment>
<dbReference type="Pfam" id="PF00590">
    <property type="entry name" value="TP_methylase"/>
    <property type="match status" value="1"/>
</dbReference>
<dbReference type="Gene3D" id="3.30.950.10">
    <property type="entry name" value="Methyltransferase, Cobalt-precorrin-4 Transmethylase, Domain 2"/>
    <property type="match status" value="1"/>
</dbReference>
<dbReference type="InterPro" id="IPR014777">
    <property type="entry name" value="4pyrrole_Mease_sub1"/>
</dbReference>
<dbReference type="AlphaFoldDB" id="U2YCJ8"/>
<gene>
    <name evidence="11" type="ORF">GBL_2965</name>
</gene>
<organism evidence="11 12">
    <name type="scientific">Geobacillus kaustophilus GBlys</name>
    <dbReference type="NCBI Taxonomy" id="1337888"/>
    <lineage>
        <taxon>Bacteria</taxon>
        <taxon>Bacillati</taxon>
        <taxon>Bacillota</taxon>
        <taxon>Bacilli</taxon>
        <taxon>Bacillales</taxon>
        <taxon>Anoxybacillaceae</taxon>
        <taxon>Geobacillus</taxon>
        <taxon>Geobacillus thermoleovorans group</taxon>
    </lineage>
</organism>
<dbReference type="InterPro" id="IPR035996">
    <property type="entry name" value="4pyrrol_Methylase_sf"/>
</dbReference>
<dbReference type="PANTHER" id="PTHR45790:SF3">
    <property type="entry name" value="S-ADENOSYL-L-METHIONINE-DEPENDENT UROPORPHYRINOGEN III METHYLTRANSFERASE, CHLOROPLASTIC"/>
    <property type="match status" value="1"/>
</dbReference>
<evidence type="ECO:0000313" key="12">
    <source>
        <dbReference type="Proteomes" id="UP000016424"/>
    </source>
</evidence>
<reference evidence="12" key="1">
    <citation type="journal article" date="2013" name="Genome">
        <title>Draft Genome Sequence of Geobacillus kaustophilus GBlys, a Lysogenic Strain with Bacteriophage phiOH2.</title>
        <authorList>
            <person name="Doi K."/>
            <person name="Mori K."/>
            <person name="Martono H."/>
            <person name="Nagayoshi Y."/>
            <person name="Fujino Y."/>
            <person name="Tashiro K."/>
            <person name="Kuhara S."/>
            <person name="Ohshima T."/>
        </authorList>
    </citation>
    <scope>NUCLEOTIDE SEQUENCE [LARGE SCALE GENOMIC DNA]</scope>
    <source>
        <strain evidence="12">GBlys</strain>
    </source>
</reference>
<comment type="similarity">
    <text evidence="1 9">Belongs to the precorrin methyltransferase family.</text>
</comment>
<dbReference type="PANTHER" id="PTHR45790">
    <property type="entry name" value="SIROHEME SYNTHASE-RELATED"/>
    <property type="match status" value="1"/>
</dbReference>
<dbReference type="SUPFAM" id="SSF53790">
    <property type="entry name" value="Tetrapyrrole methylase"/>
    <property type="match status" value="1"/>
</dbReference>
<evidence type="ECO:0000256" key="7">
    <source>
        <dbReference type="ARBA" id="ARBA00023244"/>
    </source>
</evidence>
<dbReference type="EC" id="2.1.1.107" evidence="2"/>
<dbReference type="GO" id="GO:0032259">
    <property type="term" value="P:methylation"/>
    <property type="evidence" value="ECO:0007669"/>
    <property type="project" value="UniProtKB-KW"/>
</dbReference>
<proteinExistence type="inferred from homology"/>
<keyword evidence="7" id="KW-0627">Porphyrin biosynthesis</keyword>
<evidence type="ECO:0000256" key="9">
    <source>
        <dbReference type="RuleBase" id="RU003960"/>
    </source>
</evidence>
<dbReference type="InterPro" id="IPR014776">
    <property type="entry name" value="4pyrrole_Mease_sub2"/>
</dbReference>
<evidence type="ECO:0000256" key="8">
    <source>
        <dbReference type="ARBA" id="ARBA00079776"/>
    </source>
</evidence>
<dbReference type="CDD" id="cd11642">
    <property type="entry name" value="SUMT"/>
    <property type="match status" value="1"/>
</dbReference>
<dbReference type="InterPro" id="IPR003043">
    <property type="entry name" value="Uropor_MeTrfase_CS"/>
</dbReference>
<evidence type="ECO:0000256" key="5">
    <source>
        <dbReference type="ARBA" id="ARBA00022679"/>
    </source>
</evidence>
<dbReference type="PROSITE" id="PS00839">
    <property type="entry name" value="SUMT_1"/>
    <property type="match status" value="1"/>
</dbReference>
<accession>U2YCJ8</accession>
<dbReference type="GO" id="GO:0019354">
    <property type="term" value="P:siroheme biosynthetic process"/>
    <property type="evidence" value="ECO:0007669"/>
    <property type="project" value="InterPro"/>
</dbReference>
<dbReference type="InterPro" id="IPR006366">
    <property type="entry name" value="CobA/CysG_C"/>
</dbReference>
<evidence type="ECO:0000313" key="11">
    <source>
        <dbReference type="EMBL" id="GAD14748.1"/>
    </source>
</evidence>
<dbReference type="Gene3D" id="3.40.1010.10">
    <property type="entry name" value="Cobalt-precorrin-4 Transmethylase, Domain 1"/>
    <property type="match status" value="1"/>
</dbReference>
<keyword evidence="5 9" id="KW-0808">Transferase</keyword>
<evidence type="ECO:0000256" key="6">
    <source>
        <dbReference type="ARBA" id="ARBA00022691"/>
    </source>
</evidence>
<evidence type="ECO:0000256" key="2">
    <source>
        <dbReference type="ARBA" id="ARBA00012162"/>
    </source>
</evidence>
<dbReference type="NCBIfam" id="NF004790">
    <property type="entry name" value="PRK06136.1"/>
    <property type="match status" value="1"/>
</dbReference>
<evidence type="ECO:0000256" key="1">
    <source>
        <dbReference type="ARBA" id="ARBA00005879"/>
    </source>
</evidence>
<evidence type="ECO:0000256" key="4">
    <source>
        <dbReference type="ARBA" id="ARBA00022603"/>
    </source>
</evidence>
<name>U2YCJ8_GEOKU</name>